<keyword evidence="2" id="KW-1185">Reference proteome</keyword>
<gene>
    <name evidence="1" type="ORF">C1645_702146</name>
</gene>
<dbReference type="OrthoDB" id="1748060at2759"/>
<protein>
    <recommendedName>
        <fullName evidence="3">Helitron helicase-like domain-containing protein</fullName>
    </recommendedName>
</protein>
<sequence length="85" mass="10291">NFQIHRQVYHRIGLLLPEDCCSPIFAQLYIYDIEYKNRNRHNIMQDLNDNILRYLQNILDEYNPYIQSFCQVRDIILSNAISENL</sequence>
<evidence type="ECO:0000313" key="2">
    <source>
        <dbReference type="Proteomes" id="UP000265703"/>
    </source>
</evidence>
<dbReference type="AlphaFoldDB" id="A0A397S0Q9"/>
<accession>A0A397S0Q9</accession>
<evidence type="ECO:0000313" key="1">
    <source>
        <dbReference type="EMBL" id="RIA79508.1"/>
    </source>
</evidence>
<feature type="non-terminal residue" evidence="1">
    <location>
        <position position="1"/>
    </location>
</feature>
<dbReference type="PANTHER" id="PTHR45786:SF74">
    <property type="entry name" value="ATP-DEPENDENT DNA HELICASE"/>
    <property type="match status" value="1"/>
</dbReference>
<dbReference type="PANTHER" id="PTHR45786">
    <property type="entry name" value="DNA BINDING PROTEIN-LIKE"/>
    <property type="match status" value="1"/>
</dbReference>
<evidence type="ECO:0008006" key="3">
    <source>
        <dbReference type="Google" id="ProtNLM"/>
    </source>
</evidence>
<organism evidence="1 2">
    <name type="scientific">Glomus cerebriforme</name>
    <dbReference type="NCBI Taxonomy" id="658196"/>
    <lineage>
        <taxon>Eukaryota</taxon>
        <taxon>Fungi</taxon>
        <taxon>Fungi incertae sedis</taxon>
        <taxon>Mucoromycota</taxon>
        <taxon>Glomeromycotina</taxon>
        <taxon>Glomeromycetes</taxon>
        <taxon>Glomerales</taxon>
        <taxon>Glomeraceae</taxon>
        <taxon>Glomus</taxon>
    </lineage>
</organism>
<comment type="caution">
    <text evidence="1">The sequence shown here is derived from an EMBL/GenBank/DDBJ whole genome shotgun (WGS) entry which is preliminary data.</text>
</comment>
<name>A0A397S0Q9_9GLOM</name>
<dbReference type="EMBL" id="QKYT01001264">
    <property type="protein sequence ID" value="RIA79508.1"/>
    <property type="molecule type" value="Genomic_DNA"/>
</dbReference>
<proteinExistence type="predicted"/>
<dbReference type="Proteomes" id="UP000265703">
    <property type="component" value="Unassembled WGS sequence"/>
</dbReference>
<reference evidence="1 2" key="1">
    <citation type="submission" date="2018-06" db="EMBL/GenBank/DDBJ databases">
        <title>Comparative genomics reveals the genomic features of Rhizophagus irregularis, R. cerebriforme, R. diaphanum and Gigaspora rosea, and their symbiotic lifestyle signature.</title>
        <authorList>
            <person name="Morin E."/>
            <person name="San Clemente H."/>
            <person name="Chen E.C.H."/>
            <person name="De La Providencia I."/>
            <person name="Hainaut M."/>
            <person name="Kuo A."/>
            <person name="Kohler A."/>
            <person name="Murat C."/>
            <person name="Tang N."/>
            <person name="Roy S."/>
            <person name="Loubradou J."/>
            <person name="Henrissat B."/>
            <person name="Grigoriev I.V."/>
            <person name="Corradi N."/>
            <person name="Roux C."/>
            <person name="Martin F.M."/>
        </authorList>
    </citation>
    <scope>NUCLEOTIDE SEQUENCE [LARGE SCALE GENOMIC DNA]</scope>
    <source>
        <strain evidence="1 2">DAOM 227022</strain>
    </source>
</reference>
<dbReference type="STRING" id="658196.A0A397S0Q9"/>